<comment type="caution">
    <text evidence="3">The sequence shown here is derived from an EMBL/GenBank/DDBJ whole genome shotgun (WGS) entry which is preliminary data.</text>
</comment>
<dbReference type="Pfam" id="PF03009">
    <property type="entry name" value="GDPD"/>
    <property type="match status" value="1"/>
</dbReference>
<name>A0A7X3CUF5_9BACL</name>
<dbReference type="PANTHER" id="PTHR46211:SF1">
    <property type="entry name" value="GLYCEROPHOSPHODIESTER PHOSPHODIESTERASE, CYTOPLASMIC"/>
    <property type="match status" value="1"/>
</dbReference>
<dbReference type="SUPFAM" id="SSF51695">
    <property type="entry name" value="PLC-like phosphodiesterases"/>
    <property type="match status" value="1"/>
</dbReference>
<dbReference type="EMBL" id="WNZX01000016">
    <property type="protein sequence ID" value="MUG72656.1"/>
    <property type="molecule type" value="Genomic_DNA"/>
</dbReference>
<keyword evidence="1" id="KW-0732">Signal</keyword>
<dbReference type="CDD" id="cd08583">
    <property type="entry name" value="PI-PLCc_GDPD_SF_unchar1"/>
    <property type="match status" value="1"/>
</dbReference>
<dbReference type="Proteomes" id="UP000450917">
    <property type="component" value="Unassembled WGS sequence"/>
</dbReference>
<dbReference type="InterPro" id="IPR017946">
    <property type="entry name" value="PLC-like_Pdiesterase_TIM-brl"/>
</dbReference>
<protein>
    <submittedName>
        <fullName evidence="3">Glycerophosphodiester phosphodiesterase</fullName>
    </submittedName>
</protein>
<evidence type="ECO:0000259" key="2">
    <source>
        <dbReference type="Pfam" id="PF03009"/>
    </source>
</evidence>
<keyword evidence="4" id="KW-1185">Reference proteome</keyword>
<evidence type="ECO:0000313" key="3">
    <source>
        <dbReference type="EMBL" id="MUG72656.1"/>
    </source>
</evidence>
<feature type="chain" id="PRO_5030915074" evidence="1">
    <location>
        <begin position="29"/>
        <end position="335"/>
    </location>
</feature>
<dbReference type="RefSeq" id="WP_127607304.1">
    <property type="nucleotide sequence ID" value="NZ_JARTHJ010000027.1"/>
</dbReference>
<feature type="signal peptide" evidence="1">
    <location>
        <begin position="1"/>
        <end position="28"/>
    </location>
</feature>
<dbReference type="GO" id="GO:0006629">
    <property type="term" value="P:lipid metabolic process"/>
    <property type="evidence" value="ECO:0007669"/>
    <property type="project" value="InterPro"/>
</dbReference>
<proteinExistence type="predicted"/>
<dbReference type="Gene3D" id="3.20.20.190">
    <property type="entry name" value="Phosphatidylinositol (PI) phosphodiesterase"/>
    <property type="match status" value="1"/>
</dbReference>
<accession>A0A7X3CUF5</accession>
<organism evidence="3 4">
    <name type="scientific">Paenibacillus validus</name>
    <dbReference type="NCBI Taxonomy" id="44253"/>
    <lineage>
        <taxon>Bacteria</taxon>
        <taxon>Bacillati</taxon>
        <taxon>Bacillota</taxon>
        <taxon>Bacilli</taxon>
        <taxon>Bacillales</taxon>
        <taxon>Paenibacillaceae</taxon>
        <taxon>Paenibacillus</taxon>
    </lineage>
</organism>
<dbReference type="GO" id="GO:0008081">
    <property type="term" value="F:phosphoric diester hydrolase activity"/>
    <property type="evidence" value="ECO:0007669"/>
    <property type="project" value="InterPro"/>
</dbReference>
<feature type="domain" description="GP-PDE" evidence="2">
    <location>
        <begin position="56"/>
        <end position="272"/>
    </location>
</feature>
<dbReference type="InterPro" id="IPR030395">
    <property type="entry name" value="GP_PDE_dom"/>
</dbReference>
<dbReference type="AlphaFoldDB" id="A0A7X3CUF5"/>
<dbReference type="PANTHER" id="PTHR46211">
    <property type="entry name" value="GLYCEROPHOSPHORYL DIESTER PHOSPHODIESTERASE"/>
    <property type="match status" value="1"/>
</dbReference>
<evidence type="ECO:0000256" key="1">
    <source>
        <dbReference type="SAM" id="SignalP"/>
    </source>
</evidence>
<reference evidence="3 4" key="1">
    <citation type="submission" date="2019-11" db="EMBL/GenBank/DDBJ databases">
        <title>Draft genome sequences of five Paenibacillus species of dairy origin.</title>
        <authorList>
            <person name="Olajide A.M."/>
            <person name="Chen S."/>
            <person name="Lapointe G."/>
        </authorList>
    </citation>
    <scope>NUCLEOTIDE SEQUENCE [LARGE SCALE GENOMIC DNA]</scope>
    <source>
        <strain evidence="3 4">2CS3</strain>
    </source>
</reference>
<sequence length="335" mass="37347">MSLRPPAISALLSPILIFGFLFGTTAHAAPAWTEHTYIAHGLGELDGTAAANAGDALIRNYDKGFRVFEADLILTSDDRLVARHDWSDYLSRLLKQPVASEQTRDQAMTINQFKERLILEKYKPLEIKELLYLLQLHPGAYLITDTKETDPKLVKMQFQQIIDAANALDPALLDRIVPELYTPEMIRQVRQIYPFPSIIYSLYLSSLSHREVIRVVKSFGIDTIAMPVERVDAAWIRRLEQESVKVYAHTVNDPKDEERLRRLGVHGIYTDSLQPLEAPAAKSASEGPVIASPVTAVAAATAEAQASTTAEVHEEAGFAEWLVALIKAWIASKFT</sequence>
<evidence type="ECO:0000313" key="4">
    <source>
        <dbReference type="Proteomes" id="UP000450917"/>
    </source>
</evidence>
<gene>
    <name evidence="3" type="ORF">GNP93_18455</name>
</gene>